<evidence type="ECO:0008006" key="3">
    <source>
        <dbReference type="Google" id="ProtNLM"/>
    </source>
</evidence>
<proteinExistence type="predicted"/>
<dbReference type="EMBL" id="JAFBED010000017">
    <property type="protein sequence ID" value="MBM7622266.1"/>
    <property type="molecule type" value="Genomic_DNA"/>
</dbReference>
<accession>A0ABS2P5X3</accession>
<protein>
    <recommendedName>
        <fullName evidence="3">Sigma factor G inhibitor Gin</fullName>
    </recommendedName>
</protein>
<evidence type="ECO:0000313" key="2">
    <source>
        <dbReference type="Proteomes" id="UP000737402"/>
    </source>
</evidence>
<organism evidence="1 2">
    <name type="scientific">Sutcliffiella tianshenii</name>
    <dbReference type="NCBI Taxonomy" id="1463404"/>
    <lineage>
        <taxon>Bacteria</taxon>
        <taxon>Bacillati</taxon>
        <taxon>Bacillota</taxon>
        <taxon>Bacilli</taxon>
        <taxon>Bacillales</taxon>
        <taxon>Bacillaceae</taxon>
        <taxon>Sutcliffiella</taxon>
    </lineage>
</organism>
<evidence type="ECO:0000313" key="1">
    <source>
        <dbReference type="EMBL" id="MBM7622266.1"/>
    </source>
</evidence>
<name>A0ABS2P5X3_9BACI</name>
<dbReference type="Pfam" id="PF10764">
    <property type="entry name" value="Gin"/>
    <property type="match status" value="1"/>
</dbReference>
<keyword evidence="2" id="KW-1185">Reference proteome</keyword>
<dbReference type="InterPro" id="IPR019700">
    <property type="entry name" value="Sigma-G_inhibitor_Gin"/>
</dbReference>
<comment type="caution">
    <text evidence="1">The sequence shown here is derived from an EMBL/GenBank/DDBJ whole genome shotgun (WGS) entry which is preliminary data.</text>
</comment>
<dbReference type="Proteomes" id="UP000737402">
    <property type="component" value="Unassembled WGS sequence"/>
</dbReference>
<gene>
    <name evidence="1" type="ORF">JOC95_004181</name>
</gene>
<reference evidence="1 2" key="1">
    <citation type="submission" date="2021-01" db="EMBL/GenBank/DDBJ databases">
        <title>Genomic Encyclopedia of Type Strains, Phase IV (KMG-IV): sequencing the most valuable type-strain genomes for metagenomic binning, comparative biology and taxonomic classification.</title>
        <authorList>
            <person name="Goeker M."/>
        </authorList>
    </citation>
    <scope>NUCLEOTIDE SEQUENCE [LARGE SCALE GENOMIC DNA]</scope>
    <source>
        <strain evidence="1 2">DSM 25879</strain>
    </source>
</reference>
<sequence>MDRLVDGGGERDMESIHSSVGEMCIVCEEKKDRGIHLYTEFICTDCEKDMLQTDTEDPKYRFYLKQLKKITIPKIYS</sequence>